<feature type="transmembrane region" description="Helical" evidence="7">
    <location>
        <begin position="289"/>
        <end position="310"/>
    </location>
</feature>
<reference evidence="9" key="1">
    <citation type="journal article" date="2022" name="Int. J. Syst. Evol. Microbiol.">
        <title>Anaeromyxobacter oryzae sp. nov., Anaeromyxobacter diazotrophicus sp. nov. and Anaeromyxobacter paludicola sp. nov., isolated from paddy soils.</title>
        <authorList>
            <person name="Itoh H."/>
            <person name="Xu Z."/>
            <person name="Mise K."/>
            <person name="Masuda Y."/>
            <person name="Ushijima N."/>
            <person name="Hayakawa C."/>
            <person name="Shiratori Y."/>
            <person name="Senoo K."/>
        </authorList>
    </citation>
    <scope>NUCLEOTIDE SEQUENCE [LARGE SCALE GENOMIC DNA]</scope>
    <source>
        <strain evidence="9">Red232</strain>
    </source>
</reference>
<feature type="transmembrane region" description="Helical" evidence="7">
    <location>
        <begin position="630"/>
        <end position="647"/>
    </location>
</feature>
<gene>
    <name evidence="8" type="ORF">AMOR_03490</name>
</gene>
<proteinExistence type="predicted"/>
<evidence type="ECO:0000256" key="4">
    <source>
        <dbReference type="ARBA" id="ARBA00022989"/>
    </source>
</evidence>
<evidence type="ECO:0000256" key="5">
    <source>
        <dbReference type="ARBA" id="ARBA00023136"/>
    </source>
</evidence>
<dbReference type="PANTHER" id="PTHR31645:SF0">
    <property type="entry name" value="OLIGOPEPTIDE TRANSPORTER YGL114W-RELATED"/>
    <property type="match status" value="1"/>
</dbReference>
<dbReference type="InterPro" id="IPR004814">
    <property type="entry name" value="Oligopep_transpt"/>
</dbReference>
<feature type="transmembrane region" description="Helical" evidence="7">
    <location>
        <begin position="368"/>
        <end position="387"/>
    </location>
</feature>
<evidence type="ECO:0000256" key="3">
    <source>
        <dbReference type="ARBA" id="ARBA00022692"/>
    </source>
</evidence>
<feature type="transmembrane region" description="Helical" evidence="7">
    <location>
        <begin position="183"/>
        <end position="204"/>
    </location>
</feature>
<feature type="region of interest" description="Disordered" evidence="6">
    <location>
        <begin position="1"/>
        <end position="20"/>
    </location>
</feature>
<evidence type="ECO:0000313" key="9">
    <source>
        <dbReference type="Proteomes" id="UP001162891"/>
    </source>
</evidence>
<feature type="compositionally biased region" description="Low complexity" evidence="6">
    <location>
        <begin position="7"/>
        <end position="16"/>
    </location>
</feature>
<dbReference type="EMBL" id="AP025591">
    <property type="protein sequence ID" value="BDG01353.1"/>
    <property type="molecule type" value="Genomic_DNA"/>
</dbReference>
<comment type="subcellular location">
    <subcellularLocation>
        <location evidence="1">Membrane</location>
        <topology evidence="1">Multi-pass membrane protein</topology>
    </subcellularLocation>
</comment>
<accession>A0ABM7WPG2</accession>
<sequence length="748" mass="76785">MSRPEESVPPSAAAEPPAHRPFVPASAEVPELTPVPVVVGALLGILFGASSMYLVLKVGVTVSASIPVAVLSITIFRAFSRLFRVRQATILENNVVQTTGSAGESIAFGVGVTMPALLILGYDLQVGHVILVSVLGGLLGILMMIPLRRALIVKEARTLVYPEGTACAQVLVTGERGATTGKIVFAGLGAGALFALGYKALALFKDIPERVFGRWFDGASLSLEVGPELLGVGYIIGTRVALTMGAGGILSALVLTPAIKLFGSTAATPIFPATQLIRDMTPDDVWHQYILYIGAGAVAAGGIVSLARALPTIVGGAARGLGSLRGGAGGARAARPRTDRDLPGWLVGAGALALVVACALAPSLRINVLGAILVVAFGFLFVTVSSRLTGEIGSSSNPISGMTVATLLLTSLIFLALGWVSARDKVAALSVAAVVCIAASNGGTTSQDLKTGYLVGATPSRQQIAILIGTLSSALVIGFVLLKLNDASTVFARRDYPGFRADVATLPERARLTGPDAGLDRAEYHVLRLTEPRGGVPAGKYLVDDAGRIRWLEDPGINGSVDRREGGEKVSKFSAPKAMLMSFIIDGIMSQRLPWGLVLLGVCIAIVLELCGLSSLAFAVGVYLPLSTSAPIMVGGVVRALVGRAARVETEAEAESGPGVLFSSGLIAGASVAGMAVALAQLTEPTRALLAAVNLGRLAPKFAQSDGVALALFAGLGGILWLVGTGRLLRSPAVAAVPPGARPPARRP</sequence>
<evidence type="ECO:0000256" key="7">
    <source>
        <dbReference type="SAM" id="Phobius"/>
    </source>
</evidence>
<dbReference type="RefSeq" id="WP_248357809.1">
    <property type="nucleotide sequence ID" value="NZ_AP025591.1"/>
</dbReference>
<dbReference type="PANTHER" id="PTHR31645">
    <property type="entry name" value="OLIGOPEPTIDE TRANSPORTER YGL114W-RELATED"/>
    <property type="match status" value="1"/>
</dbReference>
<dbReference type="InterPro" id="IPR004813">
    <property type="entry name" value="OPT"/>
</dbReference>
<feature type="transmembrane region" description="Helical" evidence="7">
    <location>
        <begin position="232"/>
        <end position="255"/>
    </location>
</feature>
<keyword evidence="9" id="KW-1185">Reference proteome</keyword>
<feature type="transmembrane region" description="Helical" evidence="7">
    <location>
        <begin position="597"/>
        <end position="624"/>
    </location>
</feature>
<protein>
    <recommendedName>
        <fullName evidence="10">Oligopeptide transporter, OPT family</fullName>
    </recommendedName>
</protein>
<evidence type="ECO:0000313" key="8">
    <source>
        <dbReference type="EMBL" id="BDG01353.1"/>
    </source>
</evidence>
<feature type="transmembrane region" description="Helical" evidence="7">
    <location>
        <begin position="464"/>
        <end position="484"/>
    </location>
</feature>
<feature type="transmembrane region" description="Helical" evidence="7">
    <location>
        <begin position="342"/>
        <end position="361"/>
    </location>
</feature>
<feature type="transmembrane region" description="Helical" evidence="7">
    <location>
        <begin position="101"/>
        <end position="122"/>
    </location>
</feature>
<feature type="transmembrane region" description="Helical" evidence="7">
    <location>
        <begin position="426"/>
        <end position="444"/>
    </location>
</feature>
<keyword evidence="3 7" id="KW-0812">Transmembrane</keyword>
<keyword evidence="2" id="KW-0813">Transport</keyword>
<feature type="transmembrane region" description="Helical" evidence="7">
    <location>
        <begin position="702"/>
        <end position="723"/>
    </location>
</feature>
<feature type="transmembrane region" description="Helical" evidence="7">
    <location>
        <begin position="659"/>
        <end position="682"/>
    </location>
</feature>
<feature type="transmembrane region" description="Helical" evidence="7">
    <location>
        <begin position="128"/>
        <end position="147"/>
    </location>
</feature>
<dbReference type="Pfam" id="PF03169">
    <property type="entry name" value="OPT"/>
    <property type="match status" value="2"/>
</dbReference>
<feature type="transmembrane region" description="Helical" evidence="7">
    <location>
        <begin position="399"/>
        <end position="419"/>
    </location>
</feature>
<keyword evidence="5 7" id="KW-0472">Membrane</keyword>
<dbReference type="Proteomes" id="UP001162891">
    <property type="component" value="Chromosome"/>
</dbReference>
<evidence type="ECO:0000256" key="1">
    <source>
        <dbReference type="ARBA" id="ARBA00004141"/>
    </source>
</evidence>
<keyword evidence="4 7" id="KW-1133">Transmembrane helix</keyword>
<feature type="transmembrane region" description="Helical" evidence="7">
    <location>
        <begin position="62"/>
        <end position="80"/>
    </location>
</feature>
<name>A0ABM7WPG2_9BACT</name>
<dbReference type="InterPro" id="IPR045035">
    <property type="entry name" value="YSL-like"/>
</dbReference>
<evidence type="ECO:0000256" key="2">
    <source>
        <dbReference type="ARBA" id="ARBA00022448"/>
    </source>
</evidence>
<evidence type="ECO:0008006" key="10">
    <source>
        <dbReference type="Google" id="ProtNLM"/>
    </source>
</evidence>
<evidence type="ECO:0000256" key="6">
    <source>
        <dbReference type="SAM" id="MobiDB-lite"/>
    </source>
</evidence>
<organism evidence="8 9">
    <name type="scientific">Anaeromyxobacter oryzae</name>
    <dbReference type="NCBI Taxonomy" id="2918170"/>
    <lineage>
        <taxon>Bacteria</taxon>
        <taxon>Pseudomonadati</taxon>
        <taxon>Myxococcota</taxon>
        <taxon>Myxococcia</taxon>
        <taxon>Myxococcales</taxon>
        <taxon>Cystobacterineae</taxon>
        <taxon>Anaeromyxobacteraceae</taxon>
        <taxon>Anaeromyxobacter</taxon>
    </lineage>
</organism>
<dbReference type="NCBIfam" id="TIGR00733">
    <property type="entry name" value="OPT family oligopeptide transporter"/>
    <property type="match status" value="1"/>
</dbReference>